<keyword evidence="3" id="KW-1185">Reference proteome</keyword>
<dbReference type="Proteomes" id="UP000009096">
    <property type="component" value="Unassembled WGS sequence"/>
</dbReference>
<accession>W7MXY3</accession>
<reference evidence="3" key="1">
    <citation type="journal article" date="2007" name="Science">
        <title>The Fusarium graminearum genome reveals a link between localized polymorphism and pathogen specialization.</title>
        <authorList>
            <person name="Cuomo C.A."/>
            <person name="Gueldener U."/>
            <person name="Xu J.-R."/>
            <person name="Trail F."/>
            <person name="Turgeon B.G."/>
            <person name="Di Pietro A."/>
            <person name="Walton J.D."/>
            <person name="Ma L.-J."/>
            <person name="Baker S.E."/>
            <person name="Rep M."/>
            <person name="Adam G."/>
            <person name="Antoniw J."/>
            <person name="Baldwin T."/>
            <person name="Calvo S.E."/>
            <person name="Chang Y.-L."/>
            <person name="DeCaprio D."/>
            <person name="Gale L.R."/>
            <person name="Gnerre S."/>
            <person name="Goswami R.S."/>
            <person name="Hammond-Kosack K."/>
            <person name="Harris L.J."/>
            <person name="Hilburn K."/>
            <person name="Kennell J.C."/>
            <person name="Kroken S."/>
            <person name="Magnuson J.K."/>
            <person name="Mannhaupt G."/>
            <person name="Mauceli E.W."/>
            <person name="Mewes H.-W."/>
            <person name="Mitterbauer R."/>
            <person name="Muehlbauer G."/>
            <person name="Muensterkoetter M."/>
            <person name="Nelson D."/>
            <person name="O'Donnell K."/>
            <person name="Ouellet T."/>
            <person name="Qi W."/>
            <person name="Quesneville H."/>
            <person name="Roncero M.I.G."/>
            <person name="Seong K.-Y."/>
            <person name="Tetko I.V."/>
            <person name="Urban M."/>
            <person name="Waalwijk C."/>
            <person name="Ward T.J."/>
            <person name="Yao J."/>
            <person name="Birren B.W."/>
            <person name="Kistler H.C."/>
        </authorList>
    </citation>
    <scope>NUCLEOTIDE SEQUENCE [LARGE SCALE GENOMIC DNA]</scope>
    <source>
        <strain evidence="3">M3125 / FGSC 7600</strain>
    </source>
</reference>
<protein>
    <submittedName>
        <fullName evidence="2">Uncharacterized protein</fullName>
    </submittedName>
</protein>
<feature type="region of interest" description="Disordered" evidence="1">
    <location>
        <begin position="65"/>
        <end position="88"/>
    </location>
</feature>
<gene>
    <name evidence="2" type="ORF">FVEG_17716</name>
</gene>
<dbReference type="KEGG" id="fvr:FVEG_17716"/>
<dbReference type="EMBL" id="DS022267">
    <property type="protein sequence ID" value="EWG55958.1"/>
    <property type="molecule type" value="Genomic_DNA"/>
</dbReference>
<proteinExistence type="predicted"/>
<sequence length="88" mass="9935">MNEYSKCITITQTAAIMSNTAGAPVHCSREEHGLRLHHMQQNIETRTSLQFTVVCLLPSPKVPELDNYHQQQGQAEHHSIRPQRTSTA</sequence>
<evidence type="ECO:0000313" key="3">
    <source>
        <dbReference type="Proteomes" id="UP000009096"/>
    </source>
</evidence>
<dbReference type="GeneID" id="30074592"/>
<dbReference type="VEuPathDB" id="FungiDB:FVEG_17716"/>
<dbReference type="AlphaFoldDB" id="W7MXY3"/>
<dbReference type="RefSeq" id="XP_018762149.1">
    <property type="nucleotide sequence ID" value="XM_018906946.1"/>
</dbReference>
<reference evidence="2 3" key="2">
    <citation type="journal article" date="2010" name="Nature">
        <title>Comparative genomics reveals mobile pathogenicity chromosomes in Fusarium.</title>
        <authorList>
            <person name="Ma L.J."/>
            <person name="van der Does H.C."/>
            <person name="Borkovich K.A."/>
            <person name="Coleman J.J."/>
            <person name="Daboussi M.J."/>
            <person name="Di Pietro A."/>
            <person name="Dufresne M."/>
            <person name="Freitag M."/>
            <person name="Grabherr M."/>
            <person name="Henrissat B."/>
            <person name="Houterman P.M."/>
            <person name="Kang S."/>
            <person name="Shim W.B."/>
            <person name="Woloshuk C."/>
            <person name="Xie X."/>
            <person name="Xu J.R."/>
            <person name="Antoniw J."/>
            <person name="Baker S.E."/>
            <person name="Bluhm B.H."/>
            <person name="Breakspear A."/>
            <person name="Brown D.W."/>
            <person name="Butchko R.A."/>
            <person name="Chapman S."/>
            <person name="Coulson R."/>
            <person name="Coutinho P.M."/>
            <person name="Danchin E.G."/>
            <person name="Diener A."/>
            <person name="Gale L.R."/>
            <person name="Gardiner D.M."/>
            <person name="Goff S."/>
            <person name="Hammond-Kosack K.E."/>
            <person name="Hilburn K."/>
            <person name="Hua-Van A."/>
            <person name="Jonkers W."/>
            <person name="Kazan K."/>
            <person name="Kodira C.D."/>
            <person name="Koehrsen M."/>
            <person name="Kumar L."/>
            <person name="Lee Y.H."/>
            <person name="Li L."/>
            <person name="Manners J.M."/>
            <person name="Miranda-Saavedra D."/>
            <person name="Mukherjee M."/>
            <person name="Park G."/>
            <person name="Park J."/>
            <person name="Park S.Y."/>
            <person name="Proctor R.H."/>
            <person name="Regev A."/>
            <person name="Ruiz-Roldan M.C."/>
            <person name="Sain D."/>
            <person name="Sakthikumar S."/>
            <person name="Sykes S."/>
            <person name="Schwartz D.C."/>
            <person name="Turgeon B.G."/>
            <person name="Wapinski I."/>
            <person name="Yoder O."/>
            <person name="Young S."/>
            <person name="Zeng Q."/>
            <person name="Zhou S."/>
            <person name="Galagan J."/>
            <person name="Cuomo C.A."/>
            <person name="Kistler H.C."/>
            <person name="Rep M."/>
        </authorList>
    </citation>
    <scope>NUCLEOTIDE SEQUENCE [LARGE SCALE GENOMIC DNA]</scope>
    <source>
        <strain evidence="3">M3125 / FGSC 7600</strain>
    </source>
</reference>
<name>W7MXY3_GIBM7</name>
<organism evidence="2 3">
    <name type="scientific">Gibberella moniliformis (strain M3125 / FGSC 7600)</name>
    <name type="common">Maize ear and stalk rot fungus</name>
    <name type="synonym">Fusarium verticillioides</name>
    <dbReference type="NCBI Taxonomy" id="334819"/>
    <lineage>
        <taxon>Eukaryota</taxon>
        <taxon>Fungi</taxon>
        <taxon>Dikarya</taxon>
        <taxon>Ascomycota</taxon>
        <taxon>Pezizomycotina</taxon>
        <taxon>Sordariomycetes</taxon>
        <taxon>Hypocreomycetidae</taxon>
        <taxon>Hypocreales</taxon>
        <taxon>Nectriaceae</taxon>
        <taxon>Fusarium</taxon>
        <taxon>Fusarium fujikuroi species complex</taxon>
    </lineage>
</organism>
<evidence type="ECO:0000313" key="2">
    <source>
        <dbReference type="EMBL" id="EWG55958.1"/>
    </source>
</evidence>
<evidence type="ECO:0000256" key="1">
    <source>
        <dbReference type="SAM" id="MobiDB-lite"/>
    </source>
</evidence>